<feature type="transmembrane region" description="Helical" evidence="1">
    <location>
        <begin position="233"/>
        <end position="253"/>
    </location>
</feature>
<protein>
    <submittedName>
        <fullName evidence="3">Type II CAAX endopeptidase family protein</fullName>
    </submittedName>
</protein>
<proteinExistence type="predicted"/>
<feature type="transmembrane region" description="Helical" evidence="1">
    <location>
        <begin position="116"/>
        <end position="132"/>
    </location>
</feature>
<organism evidence="3 4">
    <name type="scientific">Brevibacillus laterosporus</name>
    <name type="common">Bacillus laterosporus</name>
    <dbReference type="NCBI Taxonomy" id="1465"/>
    <lineage>
        <taxon>Bacteria</taxon>
        <taxon>Bacillati</taxon>
        <taxon>Bacillota</taxon>
        <taxon>Bacilli</taxon>
        <taxon>Bacillales</taxon>
        <taxon>Paenibacillaceae</taxon>
        <taxon>Brevibacillus</taxon>
    </lineage>
</organism>
<keyword evidence="1" id="KW-0812">Transmembrane</keyword>
<reference evidence="3" key="1">
    <citation type="submission" date="2022-09" db="EMBL/GenBank/DDBJ databases">
        <title>Genome analysis and characterization of larvicidal activity of Brevibacillus strains.</title>
        <authorList>
            <person name="Patrusheva E.V."/>
            <person name="Izotova A.O."/>
            <person name="Toshchakov S.V."/>
            <person name="Sineoky S.P."/>
        </authorList>
    </citation>
    <scope>NUCLEOTIDE SEQUENCE</scope>
    <source>
        <strain evidence="3">VKPM_B-13247</strain>
    </source>
</reference>
<feature type="transmembrane region" description="Helical" evidence="1">
    <location>
        <begin position="21"/>
        <end position="42"/>
    </location>
</feature>
<feature type="transmembrane region" description="Helical" evidence="1">
    <location>
        <begin position="153"/>
        <end position="174"/>
    </location>
</feature>
<keyword evidence="1" id="KW-0472">Membrane</keyword>
<dbReference type="AlphaFoldDB" id="A0AAP3GC18"/>
<name>A0AAP3GC18_BRELA</name>
<feature type="transmembrane region" description="Helical" evidence="1">
    <location>
        <begin position="194"/>
        <end position="212"/>
    </location>
</feature>
<dbReference type="InterPro" id="IPR003675">
    <property type="entry name" value="Rce1/LyrA-like_dom"/>
</dbReference>
<feature type="domain" description="CAAX prenyl protease 2/Lysostaphin resistance protein A-like" evidence="2">
    <location>
        <begin position="199"/>
        <end position="303"/>
    </location>
</feature>
<feature type="transmembrane region" description="Helical" evidence="1">
    <location>
        <begin position="291"/>
        <end position="311"/>
    </location>
</feature>
<evidence type="ECO:0000259" key="2">
    <source>
        <dbReference type="Pfam" id="PF02517"/>
    </source>
</evidence>
<dbReference type="GO" id="GO:0004175">
    <property type="term" value="F:endopeptidase activity"/>
    <property type="evidence" value="ECO:0007669"/>
    <property type="project" value="UniProtKB-ARBA"/>
</dbReference>
<evidence type="ECO:0000256" key="1">
    <source>
        <dbReference type="SAM" id="Phobius"/>
    </source>
</evidence>
<dbReference type="RefSeq" id="WP_258433810.1">
    <property type="nucleotide sequence ID" value="NZ_JANSGW010000016.1"/>
</dbReference>
<sequence length="312" mass="34974">MSKAPSQIPTNQIPNLGLAGWVQPFTFLVLCIYIAALVVTGILTDDWISHPIYAVGVILPGILMFVWSRAYQPETSSLQISKEEVKVSLVWYVIVLIIYSVILGNNDLRLLINEQTNWLTLVIVPLILIQSARGKKRGTFRELLRSVGLTRQGLGKTITLSIITCLLLIPIIFYSLSEEQLSKVITVFQEPSQAVLFYPLSLVIAFVLPGFTEEVMFRGILQSRLSSFTKSEVKGLFLASLLFALYHVPYAYFLTSWATHGNLTWSISTVLTEQFITGLLMGLIWMRTKNLVGPMIVHAFIDSFIILASFVK</sequence>
<feature type="transmembrane region" description="Helical" evidence="1">
    <location>
        <begin position="48"/>
        <end position="67"/>
    </location>
</feature>
<gene>
    <name evidence="3" type="ORF">O0554_13585</name>
</gene>
<comment type="caution">
    <text evidence="3">The sequence shown here is derived from an EMBL/GenBank/DDBJ whole genome shotgun (WGS) entry which is preliminary data.</text>
</comment>
<dbReference type="Pfam" id="PF02517">
    <property type="entry name" value="Rce1-like"/>
    <property type="match status" value="1"/>
</dbReference>
<keyword evidence="1" id="KW-1133">Transmembrane helix</keyword>
<dbReference type="Proteomes" id="UP001077662">
    <property type="component" value="Unassembled WGS sequence"/>
</dbReference>
<evidence type="ECO:0000313" key="3">
    <source>
        <dbReference type="EMBL" id="MCZ0807930.1"/>
    </source>
</evidence>
<feature type="transmembrane region" description="Helical" evidence="1">
    <location>
        <begin position="265"/>
        <end position="284"/>
    </location>
</feature>
<dbReference type="GO" id="GO:0080120">
    <property type="term" value="P:CAAX-box protein maturation"/>
    <property type="evidence" value="ECO:0007669"/>
    <property type="project" value="UniProtKB-ARBA"/>
</dbReference>
<evidence type="ECO:0000313" key="4">
    <source>
        <dbReference type="Proteomes" id="UP001077662"/>
    </source>
</evidence>
<feature type="transmembrane region" description="Helical" evidence="1">
    <location>
        <begin position="87"/>
        <end position="104"/>
    </location>
</feature>
<accession>A0AAP3GC18</accession>
<dbReference type="EMBL" id="JAPTNE010000016">
    <property type="protein sequence ID" value="MCZ0807930.1"/>
    <property type="molecule type" value="Genomic_DNA"/>
</dbReference>